<evidence type="ECO:0000313" key="3">
    <source>
        <dbReference type="EMBL" id="KAL1589036.1"/>
    </source>
</evidence>
<keyword evidence="4" id="KW-1185">Reference proteome</keyword>
<feature type="chain" id="PRO_5044245764" evidence="2">
    <location>
        <begin position="19"/>
        <end position="245"/>
    </location>
</feature>
<dbReference type="Proteomes" id="UP000803884">
    <property type="component" value="Unassembled WGS sequence"/>
</dbReference>
<keyword evidence="2" id="KW-0732">Signal</keyword>
<feature type="signal peptide" evidence="2">
    <location>
        <begin position="1"/>
        <end position="18"/>
    </location>
</feature>
<protein>
    <submittedName>
        <fullName evidence="3">Uncharacterized protein</fullName>
    </submittedName>
</protein>
<feature type="compositionally biased region" description="Low complexity" evidence="1">
    <location>
        <begin position="162"/>
        <end position="181"/>
    </location>
</feature>
<evidence type="ECO:0000256" key="1">
    <source>
        <dbReference type="SAM" id="MobiDB-lite"/>
    </source>
</evidence>
<dbReference type="EMBL" id="JAAQHG020000005">
    <property type="protein sequence ID" value="KAL1589036.1"/>
    <property type="molecule type" value="Genomic_DNA"/>
</dbReference>
<name>A0AB34KXQ1_9PEZI</name>
<feature type="region of interest" description="Disordered" evidence="1">
    <location>
        <begin position="162"/>
        <end position="223"/>
    </location>
</feature>
<comment type="caution">
    <text evidence="3">The sequence shown here is derived from an EMBL/GenBank/DDBJ whole genome shotgun (WGS) entry which is preliminary data.</text>
</comment>
<organism evidence="3 4">
    <name type="scientific">Cladosporium halotolerans</name>
    <dbReference type="NCBI Taxonomy" id="1052096"/>
    <lineage>
        <taxon>Eukaryota</taxon>
        <taxon>Fungi</taxon>
        <taxon>Dikarya</taxon>
        <taxon>Ascomycota</taxon>
        <taxon>Pezizomycotina</taxon>
        <taxon>Dothideomycetes</taxon>
        <taxon>Dothideomycetidae</taxon>
        <taxon>Cladosporiales</taxon>
        <taxon>Cladosporiaceae</taxon>
        <taxon>Cladosporium</taxon>
    </lineage>
</organism>
<evidence type="ECO:0000256" key="2">
    <source>
        <dbReference type="SAM" id="SignalP"/>
    </source>
</evidence>
<dbReference type="RefSeq" id="XP_069232141.1">
    <property type="nucleotide sequence ID" value="XM_069370641.1"/>
</dbReference>
<reference evidence="3 4" key="1">
    <citation type="journal article" date="2020" name="Microbiol. Resour. Announc.">
        <title>Draft Genome Sequence of a Cladosporium Species Isolated from the Mesophotic Ascidian Didemnum maculosum.</title>
        <authorList>
            <person name="Gioti A."/>
            <person name="Siaperas R."/>
            <person name="Nikolaivits E."/>
            <person name="Le Goff G."/>
            <person name="Ouazzani J."/>
            <person name="Kotoulas G."/>
            <person name="Topakas E."/>
        </authorList>
    </citation>
    <scope>NUCLEOTIDE SEQUENCE [LARGE SCALE GENOMIC DNA]</scope>
    <source>
        <strain evidence="3 4">TM138-S3</strain>
    </source>
</reference>
<proteinExistence type="predicted"/>
<dbReference type="GeneID" id="96003479"/>
<gene>
    <name evidence="3" type="ORF">WHR41_02035</name>
</gene>
<accession>A0AB34KXQ1</accession>
<dbReference type="AlphaFoldDB" id="A0AB34KXQ1"/>
<sequence>MSFSTAVLIATVASIAGASPNPEWTNTWWTPSSAIATSTSAQSVWAPSSSSSPPAWSPSSSWAPKVNVSTSTSYTSTVYVTKPTTATTTVDCGKGTMIYGNGTAPVHKPTEIPHSWPTDLPSDWTKMIPSSVASILPPQMSGSGGIATTNCANASTTYTYTYTPSGGKPKKTSSSAPSKPTSDSHPSTPSEVPAHPDGGDDSSDSSRPSGSGFDAGSVSAGSRPDVAYVGTVLTLGAMAMAAFLL</sequence>
<evidence type="ECO:0000313" key="4">
    <source>
        <dbReference type="Proteomes" id="UP000803884"/>
    </source>
</evidence>